<dbReference type="PROSITE" id="PS50111">
    <property type="entry name" value="CHEMOTAXIS_TRANSDUC_2"/>
    <property type="match status" value="1"/>
</dbReference>
<dbReference type="Proteomes" id="UP000198793">
    <property type="component" value="Unassembled WGS sequence"/>
</dbReference>
<dbReference type="InterPro" id="IPR051310">
    <property type="entry name" value="MCP_chemotaxis"/>
</dbReference>
<accession>A0A1H0HVI4</accession>
<proteinExistence type="inferred from homology"/>
<dbReference type="InterPro" id="IPR003660">
    <property type="entry name" value="HAMP_dom"/>
</dbReference>
<feature type="coiled-coil region" evidence="4">
    <location>
        <begin position="303"/>
        <end position="330"/>
    </location>
</feature>
<evidence type="ECO:0000256" key="1">
    <source>
        <dbReference type="ARBA" id="ARBA00022500"/>
    </source>
</evidence>
<feature type="region of interest" description="Disordered" evidence="5">
    <location>
        <begin position="511"/>
        <end position="541"/>
    </location>
</feature>
<evidence type="ECO:0000259" key="8">
    <source>
        <dbReference type="PROSITE" id="PS50885"/>
    </source>
</evidence>
<dbReference type="Pfam" id="PF12729">
    <property type="entry name" value="4HB_MCP_1"/>
    <property type="match status" value="1"/>
</dbReference>
<dbReference type="InterPro" id="IPR024478">
    <property type="entry name" value="HlyB_4HB_MCP"/>
</dbReference>
<keyword evidence="6" id="KW-0472">Membrane</keyword>
<reference evidence="9 10" key="1">
    <citation type="submission" date="2016-10" db="EMBL/GenBank/DDBJ databases">
        <authorList>
            <person name="de Groot N.N."/>
        </authorList>
    </citation>
    <scope>NUCLEOTIDE SEQUENCE [LARGE SCALE GENOMIC DNA]</scope>
    <source>
        <strain evidence="10">L7-484,KACC 16230,DSM 25025</strain>
    </source>
</reference>
<evidence type="ECO:0000256" key="5">
    <source>
        <dbReference type="SAM" id="MobiDB-lite"/>
    </source>
</evidence>
<evidence type="ECO:0000256" key="3">
    <source>
        <dbReference type="PROSITE-ProRule" id="PRU00284"/>
    </source>
</evidence>
<dbReference type="STRING" id="1166073.SAMN05192530_104304"/>
<evidence type="ECO:0000256" key="2">
    <source>
        <dbReference type="ARBA" id="ARBA00029447"/>
    </source>
</evidence>
<dbReference type="Pfam" id="PF00015">
    <property type="entry name" value="MCPsignal"/>
    <property type="match status" value="1"/>
</dbReference>
<keyword evidence="10" id="KW-1185">Reference proteome</keyword>
<organism evidence="9 10">
    <name type="scientific">Aureimonas jatrophae</name>
    <dbReference type="NCBI Taxonomy" id="1166073"/>
    <lineage>
        <taxon>Bacteria</taxon>
        <taxon>Pseudomonadati</taxon>
        <taxon>Pseudomonadota</taxon>
        <taxon>Alphaproteobacteria</taxon>
        <taxon>Hyphomicrobiales</taxon>
        <taxon>Aurantimonadaceae</taxon>
        <taxon>Aureimonas</taxon>
    </lineage>
</organism>
<dbReference type="CDD" id="cd06225">
    <property type="entry name" value="HAMP"/>
    <property type="match status" value="1"/>
</dbReference>
<protein>
    <submittedName>
        <fullName evidence="9">Methyl-accepting chemotaxis protein</fullName>
    </submittedName>
</protein>
<dbReference type="GO" id="GO:0004888">
    <property type="term" value="F:transmembrane signaling receptor activity"/>
    <property type="evidence" value="ECO:0007669"/>
    <property type="project" value="InterPro"/>
</dbReference>
<dbReference type="PRINTS" id="PR00260">
    <property type="entry name" value="CHEMTRNSDUCR"/>
</dbReference>
<evidence type="ECO:0000256" key="6">
    <source>
        <dbReference type="SAM" id="Phobius"/>
    </source>
</evidence>
<dbReference type="Gene3D" id="1.10.287.950">
    <property type="entry name" value="Methyl-accepting chemotaxis protein"/>
    <property type="match status" value="1"/>
</dbReference>
<feature type="transmembrane region" description="Helical" evidence="6">
    <location>
        <begin position="198"/>
        <end position="219"/>
    </location>
</feature>
<evidence type="ECO:0000313" key="10">
    <source>
        <dbReference type="Proteomes" id="UP000198793"/>
    </source>
</evidence>
<dbReference type="Pfam" id="PF00672">
    <property type="entry name" value="HAMP"/>
    <property type="match status" value="1"/>
</dbReference>
<feature type="domain" description="HAMP" evidence="8">
    <location>
        <begin position="220"/>
        <end position="272"/>
    </location>
</feature>
<evidence type="ECO:0000259" key="7">
    <source>
        <dbReference type="PROSITE" id="PS50111"/>
    </source>
</evidence>
<dbReference type="SUPFAM" id="SSF58104">
    <property type="entry name" value="Methyl-accepting chemotaxis protein (MCP) signaling domain"/>
    <property type="match status" value="1"/>
</dbReference>
<dbReference type="SMART" id="SM00304">
    <property type="entry name" value="HAMP"/>
    <property type="match status" value="1"/>
</dbReference>
<name>A0A1H0HVI4_9HYPH</name>
<dbReference type="PANTHER" id="PTHR43531:SF11">
    <property type="entry name" value="METHYL-ACCEPTING CHEMOTAXIS PROTEIN 3"/>
    <property type="match status" value="1"/>
</dbReference>
<evidence type="ECO:0000256" key="4">
    <source>
        <dbReference type="SAM" id="Coils"/>
    </source>
</evidence>
<evidence type="ECO:0000313" key="9">
    <source>
        <dbReference type="EMBL" id="SDO23124.1"/>
    </source>
</evidence>
<dbReference type="PANTHER" id="PTHR43531">
    <property type="entry name" value="PROTEIN ICFG"/>
    <property type="match status" value="1"/>
</dbReference>
<dbReference type="GO" id="GO:0007165">
    <property type="term" value="P:signal transduction"/>
    <property type="evidence" value="ECO:0007669"/>
    <property type="project" value="UniProtKB-KW"/>
</dbReference>
<keyword evidence="6" id="KW-0812">Transmembrane</keyword>
<comment type="similarity">
    <text evidence="2">Belongs to the methyl-accepting chemotaxis (MCP) protein family.</text>
</comment>
<keyword evidence="1" id="KW-0145">Chemotaxis</keyword>
<keyword evidence="3" id="KW-0807">Transducer</keyword>
<dbReference type="InterPro" id="IPR004089">
    <property type="entry name" value="MCPsignal_dom"/>
</dbReference>
<dbReference type="OrthoDB" id="3378718at2"/>
<dbReference type="GO" id="GO:0005886">
    <property type="term" value="C:plasma membrane"/>
    <property type="evidence" value="ECO:0007669"/>
    <property type="project" value="TreeGrafter"/>
</dbReference>
<dbReference type="EMBL" id="FNIT01000004">
    <property type="protein sequence ID" value="SDO23124.1"/>
    <property type="molecule type" value="Genomic_DNA"/>
</dbReference>
<sequence>MRLDLRAKLIGSFAAVLLLSAAAGTFGILSLKTTNDTFTAFATRPFQQVQAIGALQADLQSVRRAVLRALLSTDANEIVALRRAYDETWTDSTAQLQRFLGAVQSESGRAEVADLAPLLTQTRTVTDRAFELAADAAGANGSGDVARSDSEAMRFINEQQIPAATRASERLDALADRARTRADSFLASSAETYASTRLLLIALVAGAFVTGLGCACLLVRSILSGLRLTASHVGRISQGDVSQPVVHRRRDEIGDLLDDLSRMRLRLNEIAGGVRGSAGHVAAGSSQAAATAEQLSSGSAEQAAASEEASAAIEEMAANLRQNADNARETDRIALQARNGAHASGDAVRQSVEAMRQIAGKIAIVQEIARQTDLLALNAAIEAARAGAHGKGFAVVASEVRKLAERSGETAQEIGDLSNRTLLAAEQAGEVLGRMVPDINRTAELVGEIAAACREQSVGIEQINQAIVQLDQVTQANAGAAAEMAATATALSDEASRLDERAAFFQLAHEEKARPAAPDAGRPVATSADRSRPAGRGIARLAPERAVGASFERLSA</sequence>
<gene>
    <name evidence="9" type="ORF">SAMN05192530_104304</name>
</gene>
<keyword evidence="6" id="KW-1133">Transmembrane helix</keyword>
<feature type="domain" description="Methyl-accepting transducer" evidence="7">
    <location>
        <begin position="277"/>
        <end position="492"/>
    </location>
</feature>
<dbReference type="RefSeq" id="WP_090673214.1">
    <property type="nucleotide sequence ID" value="NZ_FNIT01000004.1"/>
</dbReference>
<keyword evidence="4" id="KW-0175">Coiled coil</keyword>
<dbReference type="SMART" id="SM00283">
    <property type="entry name" value="MA"/>
    <property type="match status" value="1"/>
</dbReference>
<dbReference type="AlphaFoldDB" id="A0A1H0HVI4"/>
<dbReference type="PROSITE" id="PS50885">
    <property type="entry name" value="HAMP"/>
    <property type="match status" value="1"/>
</dbReference>
<dbReference type="InterPro" id="IPR004090">
    <property type="entry name" value="Chemotax_Me-accpt_rcpt"/>
</dbReference>
<dbReference type="GO" id="GO:0006935">
    <property type="term" value="P:chemotaxis"/>
    <property type="evidence" value="ECO:0007669"/>
    <property type="project" value="UniProtKB-KW"/>
</dbReference>